<dbReference type="GO" id="GO:0003887">
    <property type="term" value="F:DNA-directed DNA polymerase activity"/>
    <property type="evidence" value="ECO:0007669"/>
    <property type="project" value="UniProtKB-EC"/>
</dbReference>
<dbReference type="EMBL" id="CP018632">
    <property type="protein sequence ID" value="ASJ75053.1"/>
    <property type="molecule type" value="Genomic_DNA"/>
</dbReference>
<keyword evidence="1" id="KW-0548">Nucleotidyltransferase</keyword>
<accession>A0A2Z2NUX4</accession>
<name>A0A2Z2NUX4_9GAMM</name>
<keyword evidence="1" id="KW-0808">Transferase</keyword>
<proteinExistence type="predicted"/>
<dbReference type="EC" id="2.7.7.7" evidence="1"/>
<dbReference type="GO" id="GO:0006260">
    <property type="term" value="P:DNA replication"/>
    <property type="evidence" value="ECO:0007669"/>
    <property type="project" value="InterPro"/>
</dbReference>
<keyword evidence="2" id="KW-1185">Reference proteome</keyword>
<gene>
    <name evidence="1" type="primary">holC</name>
    <name evidence="1" type="ORF">IMCC3135_24945</name>
</gene>
<reference evidence="1 2" key="1">
    <citation type="submission" date="2016-12" db="EMBL/GenBank/DDBJ databases">
        <authorList>
            <person name="Song W.-J."/>
            <person name="Kurnit D.M."/>
        </authorList>
    </citation>
    <scope>NUCLEOTIDE SEQUENCE [LARGE SCALE GENOMIC DNA]</scope>
    <source>
        <strain evidence="1 2">IMCC3135</strain>
    </source>
</reference>
<dbReference type="Gene3D" id="3.40.50.10110">
    <property type="entry name" value="DNA polymerase III subunit chi"/>
    <property type="match status" value="1"/>
</dbReference>
<sequence length="144" mass="16575">MTRIDFYVLANNDPLARLQLVCKLAEKAIGQNQKVLIHSDSDEQLITLDQTLWDFRALSFIAHQLLPANHVFSTSDNDPVHLSTGAPAPDRTLLINLAEQVPPFFSRFERTLEVINEEPDVQSAGRLRYRFYQQRGYPLHHHKI</sequence>
<dbReference type="RefSeq" id="WP_088920012.1">
    <property type="nucleotide sequence ID" value="NZ_CP018632.1"/>
</dbReference>
<dbReference type="GO" id="GO:0032298">
    <property type="term" value="P:positive regulation of DNA-templated DNA replication initiation"/>
    <property type="evidence" value="ECO:0007669"/>
    <property type="project" value="TreeGrafter"/>
</dbReference>
<evidence type="ECO:0000313" key="2">
    <source>
        <dbReference type="Proteomes" id="UP000250079"/>
    </source>
</evidence>
<dbReference type="AlphaFoldDB" id="A0A2Z2NUX4"/>
<dbReference type="SUPFAM" id="SSF102400">
    <property type="entry name" value="DNA polymerase III chi subunit"/>
    <property type="match status" value="1"/>
</dbReference>
<dbReference type="PANTHER" id="PTHR38767">
    <property type="entry name" value="DNA POLYMERASE III SUBUNIT CHI"/>
    <property type="match status" value="1"/>
</dbReference>
<dbReference type="OrthoDB" id="5297568at2"/>
<organism evidence="1 2">
    <name type="scientific">Granulosicoccus antarcticus IMCC3135</name>
    <dbReference type="NCBI Taxonomy" id="1192854"/>
    <lineage>
        <taxon>Bacteria</taxon>
        <taxon>Pseudomonadati</taxon>
        <taxon>Pseudomonadota</taxon>
        <taxon>Gammaproteobacteria</taxon>
        <taxon>Chromatiales</taxon>
        <taxon>Granulosicoccaceae</taxon>
        <taxon>Granulosicoccus</taxon>
    </lineage>
</organism>
<dbReference type="PANTHER" id="PTHR38767:SF1">
    <property type="entry name" value="DNA POLYMERASE III SUBUNIT CHI"/>
    <property type="match status" value="1"/>
</dbReference>
<dbReference type="InterPro" id="IPR007459">
    <property type="entry name" value="DNA_pol3_chi"/>
</dbReference>
<dbReference type="KEGG" id="gai:IMCC3135_24945"/>
<dbReference type="Pfam" id="PF04364">
    <property type="entry name" value="DNA_pol3_chi"/>
    <property type="match status" value="1"/>
</dbReference>
<dbReference type="GO" id="GO:0003677">
    <property type="term" value="F:DNA binding"/>
    <property type="evidence" value="ECO:0007669"/>
    <property type="project" value="InterPro"/>
</dbReference>
<dbReference type="InterPro" id="IPR036768">
    <property type="entry name" value="PolIII_chi_sf"/>
</dbReference>
<dbReference type="Proteomes" id="UP000250079">
    <property type="component" value="Chromosome"/>
</dbReference>
<protein>
    <submittedName>
        <fullName evidence="1">DNA polymerase III subunit chi</fullName>
        <ecNumber evidence="1">2.7.7.7</ecNumber>
    </submittedName>
</protein>
<evidence type="ECO:0000313" key="1">
    <source>
        <dbReference type="EMBL" id="ASJ75053.1"/>
    </source>
</evidence>